<proteinExistence type="predicted"/>
<evidence type="ECO:0000313" key="2">
    <source>
        <dbReference type="EMBL" id="WRL46817.1"/>
    </source>
</evidence>
<evidence type="ECO:0000256" key="1">
    <source>
        <dbReference type="SAM" id="Phobius"/>
    </source>
</evidence>
<keyword evidence="1" id="KW-0472">Membrane</keyword>
<dbReference type="EMBL" id="CP141259">
    <property type="protein sequence ID" value="WRL46817.1"/>
    <property type="molecule type" value="Genomic_DNA"/>
</dbReference>
<name>A0ABZ1ALT0_AROEV</name>
<keyword evidence="1" id="KW-0812">Transmembrane</keyword>
<protein>
    <submittedName>
        <fullName evidence="2">Uncharacterized protein</fullName>
    </submittedName>
</protein>
<accession>A0ABZ1ALT0</accession>
<dbReference type="RefSeq" id="WP_169132352.1">
    <property type="nucleotide sequence ID" value="NZ_CAWPLS010000295.1"/>
</dbReference>
<organism evidence="2 3">
    <name type="scientific">Aromatoleum evansii</name>
    <name type="common">Azoarcus evansii</name>
    <dbReference type="NCBI Taxonomy" id="59406"/>
    <lineage>
        <taxon>Bacteria</taxon>
        <taxon>Pseudomonadati</taxon>
        <taxon>Pseudomonadota</taxon>
        <taxon>Betaproteobacteria</taxon>
        <taxon>Rhodocyclales</taxon>
        <taxon>Rhodocyclaceae</taxon>
        <taxon>Aromatoleum</taxon>
    </lineage>
</organism>
<reference evidence="2 3" key="1">
    <citation type="submission" date="2023-12" db="EMBL/GenBank/DDBJ databases">
        <title>A. evansii MAY27, complete genome.</title>
        <authorList>
            <person name="Wang Y."/>
        </authorList>
    </citation>
    <scope>NUCLEOTIDE SEQUENCE [LARGE SCALE GENOMIC DNA]</scope>
    <source>
        <strain evidence="2 3">MAY27</strain>
    </source>
</reference>
<keyword evidence="3" id="KW-1185">Reference proteome</keyword>
<dbReference type="Proteomes" id="UP001626593">
    <property type="component" value="Chromosome"/>
</dbReference>
<sequence length="65" mass="7243">MSTFDEILQWFEALPASFAFLLALPFVIAFVSLLKDAVERRGGKEGRRGGEKGRPGRHGELKILL</sequence>
<feature type="transmembrane region" description="Helical" evidence="1">
    <location>
        <begin position="13"/>
        <end position="34"/>
    </location>
</feature>
<gene>
    <name evidence="2" type="ORF">U5817_01850</name>
</gene>
<keyword evidence="1" id="KW-1133">Transmembrane helix</keyword>
<evidence type="ECO:0000313" key="3">
    <source>
        <dbReference type="Proteomes" id="UP001626593"/>
    </source>
</evidence>